<comment type="caution">
    <text evidence="2">The sequence shown here is derived from an EMBL/GenBank/DDBJ whole genome shotgun (WGS) entry which is preliminary data.</text>
</comment>
<dbReference type="AlphaFoldDB" id="A0A4Z2H856"/>
<evidence type="ECO:0000313" key="2">
    <source>
        <dbReference type="EMBL" id="TNN61034.1"/>
    </source>
</evidence>
<name>A0A4Z2H856_9TELE</name>
<proteinExistence type="predicted"/>
<evidence type="ECO:0000256" key="1">
    <source>
        <dbReference type="SAM" id="MobiDB-lite"/>
    </source>
</evidence>
<accession>A0A4Z2H856</accession>
<dbReference type="Proteomes" id="UP000314294">
    <property type="component" value="Unassembled WGS sequence"/>
</dbReference>
<sequence>MDVLLRIRYDNNVKARLQATCSWSVSEVREAKSRPFLSTTTEPKVFVWSSGSARGPDRGPDDDLELGVSDSSRPLS</sequence>
<protein>
    <submittedName>
        <fullName evidence="2">Uncharacterized protein</fullName>
    </submittedName>
</protein>
<organism evidence="2 3">
    <name type="scientific">Liparis tanakae</name>
    <name type="common">Tanaka's snailfish</name>
    <dbReference type="NCBI Taxonomy" id="230148"/>
    <lineage>
        <taxon>Eukaryota</taxon>
        <taxon>Metazoa</taxon>
        <taxon>Chordata</taxon>
        <taxon>Craniata</taxon>
        <taxon>Vertebrata</taxon>
        <taxon>Euteleostomi</taxon>
        <taxon>Actinopterygii</taxon>
        <taxon>Neopterygii</taxon>
        <taxon>Teleostei</taxon>
        <taxon>Neoteleostei</taxon>
        <taxon>Acanthomorphata</taxon>
        <taxon>Eupercaria</taxon>
        <taxon>Perciformes</taxon>
        <taxon>Cottioidei</taxon>
        <taxon>Cottales</taxon>
        <taxon>Liparidae</taxon>
        <taxon>Liparis</taxon>
    </lineage>
</organism>
<gene>
    <name evidence="2" type="ORF">EYF80_028687</name>
</gene>
<feature type="region of interest" description="Disordered" evidence="1">
    <location>
        <begin position="48"/>
        <end position="76"/>
    </location>
</feature>
<evidence type="ECO:0000313" key="3">
    <source>
        <dbReference type="Proteomes" id="UP000314294"/>
    </source>
</evidence>
<keyword evidence="3" id="KW-1185">Reference proteome</keyword>
<reference evidence="2 3" key="1">
    <citation type="submission" date="2019-03" db="EMBL/GenBank/DDBJ databases">
        <title>First draft genome of Liparis tanakae, snailfish: a comprehensive survey of snailfish specific genes.</title>
        <authorList>
            <person name="Kim W."/>
            <person name="Song I."/>
            <person name="Jeong J.-H."/>
            <person name="Kim D."/>
            <person name="Kim S."/>
            <person name="Ryu S."/>
            <person name="Song J.Y."/>
            <person name="Lee S.K."/>
        </authorList>
    </citation>
    <scope>NUCLEOTIDE SEQUENCE [LARGE SCALE GENOMIC DNA]</scope>
    <source>
        <tissue evidence="2">Muscle</tissue>
    </source>
</reference>
<dbReference type="EMBL" id="SRLO01000322">
    <property type="protein sequence ID" value="TNN61034.1"/>
    <property type="molecule type" value="Genomic_DNA"/>
</dbReference>